<accession>A0A6A6IC96</accession>
<dbReference type="Proteomes" id="UP000800094">
    <property type="component" value="Unassembled WGS sequence"/>
</dbReference>
<evidence type="ECO:0000313" key="2">
    <source>
        <dbReference type="EMBL" id="KAF2248036.1"/>
    </source>
</evidence>
<sequence length="976" mass="109766">MSPLYLPLPCSLTRRRAQQQPDIDCSACPSSQPYQLLSPYLTTQSHFSKTIQLDEWKMDSPIFEPTDDCELDQTALLPGPDLSLDVGSAPMAYMYPAAPPGTNAQKRKFSDLDPEIATHFEKLSKDYPGLDADSQACHDPNSEPLPKLPIYHASFDKAANMAKGIIRGLQETVLLSGDQDEESNYMKECLAQLAVPAHPKPQVTCLYGNCGVGKSSLINASLGVEGASLKTGDGGSGTLVPIDFVQAVEKQRGPHVAYVFYFPSPGCGDIVKTAFANYYDSRLAPTENLSKDISAIDLGKTALKMLMALFADKPEFEDEEAAVRFLSRAVSADDPKILSRLLAWTRSILDELAKLGSVACICRNTAADLNRALEPFTQQTDFPEIEGTALDCSVWPFVRLVKKSLSNPVLAKGNVLVDLPGVSDGNQHRVQLANSYFRRCDQAIVVHSIERAEDEGCVEQYILNVFRRKRNGSVAVVLTRADDIEQEISGRIRYTPQQQAQLRSLDEYEKEVKEELRTVRQKLSRGSPSDFLRELTHKQGLYMFLQKNIKRKRTEILVAARNAKVRKTLQDWYRTKTNDPQELPVFCVSSKCYMEHIRGFSPVEPPLLSATMTEIPHVRSYLFSLANKAGKVDILKHYCAQVRSLLNQMELSCIGFKPMMKRDHLLKIVHGARKGISKQFDAVHQELCKRSITPILVKFDASEDSWLREAGNLCDRWSRYTYAGHVAFMKHEGNWKTAACGKANWNASLLDVARDDIQPLLDQFYVEGCYIFKIEAMQALGDLLDQMEQDMKDNLDYAQTKAFEGFFDSIRDRKKVMGNIIDETTKTLRHQILLLNNDTLNDGPNSPFTHKMSKIYKESIKAEPDKLRRTKHAARCAYFRDSVCLRKAGPFMAIKRYLEKGFNKVMDDADKSMVVQCETVLDAIMHDFNQVCPEREDNGVQALKRRETLGKKVKDGRDELEGPVRNTLLQCGVAMD</sequence>
<dbReference type="PANTHER" id="PTHR36681">
    <property type="entry name" value="NUCLEAR GTPASE, GERMINAL CENTER-ASSOCIATED, TANDEM DUPLICATE 3"/>
    <property type="match status" value="1"/>
</dbReference>
<dbReference type="OrthoDB" id="410198at2759"/>
<dbReference type="GeneID" id="54575454"/>
<protein>
    <recommendedName>
        <fullName evidence="1">DUF7605 domain-containing protein</fullName>
    </recommendedName>
</protein>
<evidence type="ECO:0000313" key="3">
    <source>
        <dbReference type="Proteomes" id="UP000800094"/>
    </source>
</evidence>
<dbReference type="Gene3D" id="3.40.50.300">
    <property type="entry name" value="P-loop containing nucleotide triphosphate hydrolases"/>
    <property type="match status" value="1"/>
</dbReference>
<dbReference type="Pfam" id="PF24564">
    <property type="entry name" value="DUF7605"/>
    <property type="match status" value="1"/>
</dbReference>
<dbReference type="InterPro" id="IPR027417">
    <property type="entry name" value="P-loop_NTPase"/>
</dbReference>
<dbReference type="AlphaFoldDB" id="A0A6A6IC96"/>
<dbReference type="InterPro" id="IPR056024">
    <property type="entry name" value="DUF7605"/>
</dbReference>
<reference evidence="2" key="1">
    <citation type="journal article" date="2020" name="Stud. Mycol.">
        <title>101 Dothideomycetes genomes: a test case for predicting lifestyles and emergence of pathogens.</title>
        <authorList>
            <person name="Haridas S."/>
            <person name="Albert R."/>
            <person name="Binder M."/>
            <person name="Bloem J."/>
            <person name="Labutti K."/>
            <person name="Salamov A."/>
            <person name="Andreopoulos B."/>
            <person name="Baker S."/>
            <person name="Barry K."/>
            <person name="Bills G."/>
            <person name="Bluhm B."/>
            <person name="Cannon C."/>
            <person name="Castanera R."/>
            <person name="Culley D."/>
            <person name="Daum C."/>
            <person name="Ezra D."/>
            <person name="Gonzalez J."/>
            <person name="Henrissat B."/>
            <person name="Kuo A."/>
            <person name="Liang C."/>
            <person name="Lipzen A."/>
            <person name="Lutzoni F."/>
            <person name="Magnuson J."/>
            <person name="Mondo S."/>
            <person name="Nolan M."/>
            <person name="Ohm R."/>
            <person name="Pangilinan J."/>
            <person name="Park H.-J."/>
            <person name="Ramirez L."/>
            <person name="Alfaro M."/>
            <person name="Sun H."/>
            <person name="Tritt A."/>
            <person name="Yoshinaga Y."/>
            <person name="Zwiers L.-H."/>
            <person name="Turgeon B."/>
            <person name="Goodwin S."/>
            <person name="Spatafora J."/>
            <person name="Crous P."/>
            <person name="Grigoriev I."/>
        </authorList>
    </citation>
    <scope>NUCLEOTIDE SEQUENCE</scope>
    <source>
        <strain evidence="2">CBS 122368</strain>
    </source>
</reference>
<dbReference type="EMBL" id="ML987196">
    <property type="protein sequence ID" value="KAF2248036.1"/>
    <property type="molecule type" value="Genomic_DNA"/>
</dbReference>
<proteinExistence type="predicted"/>
<gene>
    <name evidence="2" type="ORF">BU26DRAFT_325947</name>
</gene>
<keyword evidence="3" id="KW-1185">Reference proteome</keyword>
<feature type="domain" description="DUF7605" evidence="1">
    <location>
        <begin position="703"/>
        <end position="862"/>
    </location>
</feature>
<dbReference type="SUPFAM" id="SSF52540">
    <property type="entry name" value="P-loop containing nucleoside triphosphate hydrolases"/>
    <property type="match status" value="1"/>
</dbReference>
<name>A0A6A6IC96_9PLEO</name>
<dbReference type="RefSeq" id="XP_033683040.1">
    <property type="nucleotide sequence ID" value="XM_033822124.1"/>
</dbReference>
<organism evidence="2 3">
    <name type="scientific">Trematosphaeria pertusa</name>
    <dbReference type="NCBI Taxonomy" id="390896"/>
    <lineage>
        <taxon>Eukaryota</taxon>
        <taxon>Fungi</taxon>
        <taxon>Dikarya</taxon>
        <taxon>Ascomycota</taxon>
        <taxon>Pezizomycotina</taxon>
        <taxon>Dothideomycetes</taxon>
        <taxon>Pleosporomycetidae</taxon>
        <taxon>Pleosporales</taxon>
        <taxon>Massarineae</taxon>
        <taxon>Trematosphaeriaceae</taxon>
        <taxon>Trematosphaeria</taxon>
    </lineage>
</organism>
<evidence type="ECO:0000259" key="1">
    <source>
        <dbReference type="Pfam" id="PF24564"/>
    </source>
</evidence>
<dbReference type="PANTHER" id="PTHR36681:SF3">
    <property type="entry name" value="NUCLEAR GTPASE, GERMINAL CENTER-ASSOCIATED, TANDEM DUPLICATE 3"/>
    <property type="match status" value="1"/>
</dbReference>